<sequence length="120" mass="13209">MAFLTPRPLDLIQSGVELKQRGCCPDPCDWSLFFQFLPNVGLPLLIVPLVQLESTGRWSREVSISFGGNQAVNSNLAIGAIYLCGRQLLPDPRVSPLPRWIAFYLFSAGVLVVLCLVPPL</sequence>
<comment type="caution">
    <text evidence="2">The sequence shown here is derived from an EMBL/GenBank/DDBJ whole genome shotgun (WGS) entry which is preliminary data.</text>
</comment>
<reference evidence="2" key="1">
    <citation type="journal article" date="2015" name="Nature">
        <title>Complex archaea that bridge the gap between prokaryotes and eukaryotes.</title>
        <authorList>
            <person name="Spang A."/>
            <person name="Saw J.H."/>
            <person name="Jorgensen S.L."/>
            <person name="Zaremba-Niedzwiedzka K."/>
            <person name="Martijn J."/>
            <person name="Lind A.E."/>
            <person name="van Eijk R."/>
            <person name="Schleper C."/>
            <person name="Guy L."/>
            <person name="Ettema T.J."/>
        </authorList>
    </citation>
    <scope>NUCLEOTIDE SEQUENCE</scope>
</reference>
<keyword evidence="1" id="KW-0472">Membrane</keyword>
<proteinExistence type="predicted"/>
<protein>
    <submittedName>
        <fullName evidence="2">Uncharacterized protein</fullName>
    </submittedName>
</protein>
<keyword evidence="1" id="KW-1133">Transmembrane helix</keyword>
<dbReference type="EMBL" id="LAZR01003279">
    <property type="protein sequence ID" value="KKN20026.1"/>
    <property type="molecule type" value="Genomic_DNA"/>
</dbReference>
<feature type="transmembrane region" description="Helical" evidence="1">
    <location>
        <begin position="97"/>
        <end position="117"/>
    </location>
</feature>
<gene>
    <name evidence="2" type="ORF">LCGC14_0939730</name>
</gene>
<evidence type="ECO:0000256" key="1">
    <source>
        <dbReference type="SAM" id="Phobius"/>
    </source>
</evidence>
<name>A0A0F9R417_9ZZZZ</name>
<dbReference type="AlphaFoldDB" id="A0A0F9R417"/>
<accession>A0A0F9R417</accession>
<organism evidence="2">
    <name type="scientific">marine sediment metagenome</name>
    <dbReference type="NCBI Taxonomy" id="412755"/>
    <lineage>
        <taxon>unclassified sequences</taxon>
        <taxon>metagenomes</taxon>
        <taxon>ecological metagenomes</taxon>
    </lineage>
</organism>
<evidence type="ECO:0000313" key="2">
    <source>
        <dbReference type="EMBL" id="KKN20026.1"/>
    </source>
</evidence>
<keyword evidence="1" id="KW-0812">Transmembrane</keyword>